<name>A0A815Z8D3_9BILA</name>
<gene>
    <name evidence="1" type="ORF">JXQ802_LOCUS46113</name>
</gene>
<proteinExistence type="predicted"/>
<evidence type="ECO:0000313" key="1">
    <source>
        <dbReference type="EMBL" id="CAF1580035.1"/>
    </source>
</evidence>
<keyword evidence="2" id="KW-1185">Reference proteome</keyword>
<sequence>MQAEQSKKVGCFIKKFMTDQNIVPVVEQAMADQILEGQEVMVEVLNTIGEITIEENLTRLAKIFANICISENNLRTIEEQLKENLNESNAKKLFAKQILKEIHHVIQANSCISFDNDFLKHVIHLLWFIVE</sequence>
<organism evidence="1 2">
    <name type="scientific">Rotaria sordida</name>
    <dbReference type="NCBI Taxonomy" id="392033"/>
    <lineage>
        <taxon>Eukaryota</taxon>
        <taxon>Metazoa</taxon>
        <taxon>Spiralia</taxon>
        <taxon>Gnathifera</taxon>
        <taxon>Rotifera</taxon>
        <taxon>Eurotatoria</taxon>
        <taxon>Bdelloidea</taxon>
        <taxon>Philodinida</taxon>
        <taxon>Philodinidae</taxon>
        <taxon>Rotaria</taxon>
    </lineage>
</organism>
<evidence type="ECO:0000313" key="2">
    <source>
        <dbReference type="Proteomes" id="UP000663870"/>
    </source>
</evidence>
<dbReference type="Proteomes" id="UP000663870">
    <property type="component" value="Unassembled WGS sequence"/>
</dbReference>
<dbReference type="EMBL" id="CAJNOL010004053">
    <property type="protein sequence ID" value="CAF1580035.1"/>
    <property type="molecule type" value="Genomic_DNA"/>
</dbReference>
<comment type="caution">
    <text evidence="1">The sequence shown here is derived from an EMBL/GenBank/DDBJ whole genome shotgun (WGS) entry which is preliminary data.</text>
</comment>
<protein>
    <submittedName>
        <fullName evidence="1">Uncharacterized protein</fullName>
    </submittedName>
</protein>
<dbReference type="AlphaFoldDB" id="A0A815Z8D3"/>
<reference evidence="1" key="1">
    <citation type="submission" date="2021-02" db="EMBL/GenBank/DDBJ databases">
        <authorList>
            <person name="Nowell W R."/>
        </authorList>
    </citation>
    <scope>NUCLEOTIDE SEQUENCE</scope>
</reference>
<accession>A0A815Z8D3</accession>